<dbReference type="Proteomes" id="UP001314205">
    <property type="component" value="Unassembled WGS sequence"/>
</dbReference>
<keyword evidence="2" id="KW-1185">Reference proteome</keyword>
<proteinExistence type="predicted"/>
<dbReference type="EMBL" id="CAVLGL010000104">
    <property type="protein sequence ID" value="CAK1598919.1"/>
    <property type="molecule type" value="Genomic_DNA"/>
</dbReference>
<organism evidence="1 2">
    <name type="scientific">Parnassius mnemosyne</name>
    <name type="common">clouded apollo</name>
    <dbReference type="NCBI Taxonomy" id="213953"/>
    <lineage>
        <taxon>Eukaryota</taxon>
        <taxon>Metazoa</taxon>
        <taxon>Ecdysozoa</taxon>
        <taxon>Arthropoda</taxon>
        <taxon>Hexapoda</taxon>
        <taxon>Insecta</taxon>
        <taxon>Pterygota</taxon>
        <taxon>Neoptera</taxon>
        <taxon>Endopterygota</taxon>
        <taxon>Lepidoptera</taxon>
        <taxon>Glossata</taxon>
        <taxon>Ditrysia</taxon>
        <taxon>Papilionoidea</taxon>
        <taxon>Papilionidae</taxon>
        <taxon>Parnassiinae</taxon>
        <taxon>Parnassini</taxon>
        <taxon>Parnassius</taxon>
        <taxon>Driopa</taxon>
    </lineage>
</organism>
<comment type="caution">
    <text evidence="1">The sequence shown here is derived from an EMBL/GenBank/DDBJ whole genome shotgun (WGS) entry which is preliminary data.</text>
</comment>
<reference evidence="1 2" key="1">
    <citation type="submission" date="2023-11" db="EMBL/GenBank/DDBJ databases">
        <authorList>
            <person name="Hedman E."/>
            <person name="Englund M."/>
            <person name="Stromberg M."/>
            <person name="Nyberg Akerstrom W."/>
            <person name="Nylinder S."/>
            <person name="Jareborg N."/>
            <person name="Kallberg Y."/>
            <person name="Kronander E."/>
        </authorList>
    </citation>
    <scope>NUCLEOTIDE SEQUENCE [LARGE SCALE GENOMIC DNA]</scope>
</reference>
<dbReference type="AlphaFoldDB" id="A0AAV1LV56"/>
<protein>
    <submittedName>
        <fullName evidence="1">Uncharacterized protein</fullName>
    </submittedName>
</protein>
<evidence type="ECO:0000313" key="2">
    <source>
        <dbReference type="Proteomes" id="UP001314205"/>
    </source>
</evidence>
<sequence>MEIRVRHYCVVINCVIFIPHLLAKPFSLNEAIAVEVRGKQSLETTPRSKSAVSRTKKSKQHILSRLIYQSSLPENKKISSLKYRKTFQISTPIKPQRLKRQQKLHYKRKNKTAKRAIDSNELFNSKYIPLLKSLSILFDNFLHTRSSESYEITRNNFERNYQHPEDDDVQCTCSIKPNRPFRRLTSKQTTIAPISPLTTEISNVFKVVAPTETTTTSSYYTTDSHINGFKRNTDIPLLFTRNPTSSRRDNYGIRKGSSPTNYRSVERYISRDNGDNEHYAGNAENATISQYYEEYSNGTPRNDANSNGSIRRISRIRNDTRHSEDRGSAAQTILFTTEKNAFEKPRGHNVTHKGENKLEARRYETENAVSISNIDAGLRRYTIQGETHEITKPTLAHKNDEESHFNVKFNNPSNKRFLDRNGTYTTENQKIRRTDEAITSNIQFDATKNKMPVVVIIDGYSVARDVNGENKLNEKSIHIHS</sequence>
<accession>A0AAV1LV56</accession>
<evidence type="ECO:0000313" key="1">
    <source>
        <dbReference type="EMBL" id="CAK1598919.1"/>
    </source>
</evidence>
<name>A0AAV1LV56_9NEOP</name>
<gene>
    <name evidence="1" type="ORF">PARMNEM_LOCUS17856</name>
</gene>